<proteinExistence type="predicted"/>
<evidence type="ECO:0000313" key="2">
    <source>
        <dbReference type="EMBL" id="KAK7430487.1"/>
    </source>
</evidence>
<sequence>MASYQYKPLQAATQEIRLVHLVPGEFRDPIKIRIVHSPFPLPPASQPKDHNTQVDALRAVVHRPWSVEETERGDLILFNVVNGETHPIPSDLPPSEDAQEYQPRYEALSYVWGDAGISEFAQVEAEDSQAAGQPLATLGIRPNLASALRHLRSTDESRVLWIDAICINQDDIPERNEQVKRMTNIYSLAHQVVAWLGEESNNSKHALATLQHVAKQLEATKSGRIIAAPDATEPSLWRNDHAPSFDQQTWQAVKHFVERPWFYRLWCWQEINLGGRLGHLHCGSDKIAWNDFWMTILCLNNKDGSLPTKFRERCRHIIFLKYDAIGHSMSNILDISRSKGCVNPRDKIYGLLGITATYFSSRIVVDYLRSVEDVYKEAFLAHLNVTKRLELLKHCDLTNRQLGGPSWVPDWSKTELAAPILSEQLSSGISQASFTHTEPGMLEVLGTQHTAIKSVSRVASKVEEETLLVVKDWFQDLPTERTYSTGESMETAFVLTLCMERTRERHPYNHNKSAAEWVETLHKMLSLTAASQDDPFYSERETANTIQKVRGRRFFTTENGLIGTAPACTQVGDAICLLLGTYAPMVLRPTPTGTFQVVGECYVYGLSDATGLLGPLPSNWKAIIRGDSLGRPTQRFMDLRNGQETLVDPRLPLPPNWERTTYERRADDPAIFERFRNVQTGEMVNYDPRLSPEALEAGGIKLQTLTLV</sequence>
<evidence type="ECO:0000259" key="1">
    <source>
        <dbReference type="Pfam" id="PF06985"/>
    </source>
</evidence>
<comment type="caution">
    <text evidence="2">The sequence shown here is derived from an EMBL/GenBank/DDBJ whole genome shotgun (WGS) entry which is preliminary data.</text>
</comment>
<dbReference type="EMBL" id="JAZAVK010000019">
    <property type="protein sequence ID" value="KAK7430487.1"/>
    <property type="molecule type" value="Genomic_DNA"/>
</dbReference>
<dbReference type="Pfam" id="PF06985">
    <property type="entry name" value="HET"/>
    <property type="match status" value="1"/>
</dbReference>
<protein>
    <recommendedName>
        <fullName evidence="1">Heterokaryon incompatibility domain-containing protein</fullName>
    </recommendedName>
</protein>
<feature type="domain" description="Heterokaryon incompatibility" evidence="1">
    <location>
        <begin position="105"/>
        <end position="270"/>
    </location>
</feature>
<gene>
    <name evidence="2" type="ORF">QQZ08_003006</name>
</gene>
<dbReference type="InterPro" id="IPR010730">
    <property type="entry name" value="HET"/>
</dbReference>
<dbReference type="Pfam" id="PF26639">
    <property type="entry name" value="Het-6_barrel"/>
    <property type="match status" value="1"/>
</dbReference>
<reference evidence="2 3" key="1">
    <citation type="journal article" date="2025" name="Microbiol. Resour. Announc.">
        <title>Draft genome sequences for Neonectria magnoliae and Neonectria punicea, canker pathogens of Liriodendron tulipifera and Acer saccharum in West Virginia.</title>
        <authorList>
            <person name="Petronek H.M."/>
            <person name="Kasson M.T."/>
            <person name="Metheny A.M."/>
            <person name="Stauder C.M."/>
            <person name="Lovett B."/>
            <person name="Lynch S.C."/>
            <person name="Garnas J.R."/>
            <person name="Kasson L.R."/>
            <person name="Stajich J.E."/>
        </authorList>
    </citation>
    <scope>NUCLEOTIDE SEQUENCE [LARGE SCALE GENOMIC DNA]</scope>
    <source>
        <strain evidence="2 3">NRRL 64651</strain>
    </source>
</reference>
<evidence type="ECO:0000313" key="3">
    <source>
        <dbReference type="Proteomes" id="UP001498421"/>
    </source>
</evidence>
<dbReference type="InterPro" id="IPR052895">
    <property type="entry name" value="HetReg/Transcr_Mod"/>
</dbReference>
<keyword evidence="3" id="KW-1185">Reference proteome</keyword>
<dbReference type="PANTHER" id="PTHR24148">
    <property type="entry name" value="ANKYRIN REPEAT DOMAIN-CONTAINING PROTEIN 39 HOMOLOG-RELATED"/>
    <property type="match status" value="1"/>
</dbReference>
<dbReference type="PANTHER" id="PTHR24148:SF64">
    <property type="entry name" value="HETEROKARYON INCOMPATIBILITY DOMAIN-CONTAINING PROTEIN"/>
    <property type="match status" value="1"/>
</dbReference>
<dbReference type="Proteomes" id="UP001498421">
    <property type="component" value="Unassembled WGS sequence"/>
</dbReference>
<name>A0ABR1ICF6_9HYPO</name>
<organism evidence="2 3">
    <name type="scientific">Neonectria magnoliae</name>
    <dbReference type="NCBI Taxonomy" id="2732573"/>
    <lineage>
        <taxon>Eukaryota</taxon>
        <taxon>Fungi</taxon>
        <taxon>Dikarya</taxon>
        <taxon>Ascomycota</taxon>
        <taxon>Pezizomycotina</taxon>
        <taxon>Sordariomycetes</taxon>
        <taxon>Hypocreomycetidae</taxon>
        <taxon>Hypocreales</taxon>
        <taxon>Nectriaceae</taxon>
        <taxon>Neonectria</taxon>
    </lineage>
</organism>
<accession>A0ABR1ICF6</accession>